<keyword evidence="3 5" id="KW-0808">Transferase</keyword>
<dbReference type="GO" id="GO:0004582">
    <property type="term" value="F:dolichyl-phosphate beta-D-mannosyltransferase activity"/>
    <property type="evidence" value="ECO:0007669"/>
    <property type="project" value="InterPro"/>
</dbReference>
<dbReference type="InterPro" id="IPR001173">
    <property type="entry name" value="Glyco_trans_2-like"/>
</dbReference>
<proteinExistence type="inferred from homology"/>
<dbReference type="PANTHER" id="PTHR43398">
    <property type="entry name" value="DOLICHOL-PHOSPHATE MANNOSYLTRANSFERASE SUBUNIT 1"/>
    <property type="match status" value="1"/>
</dbReference>
<dbReference type="OrthoDB" id="9810303at2"/>
<evidence type="ECO:0000259" key="4">
    <source>
        <dbReference type="Pfam" id="PF00535"/>
    </source>
</evidence>
<comment type="caution">
    <text evidence="5">The sequence shown here is derived from an EMBL/GenBank/DDBJ whole genome shotgun (WGS) entry which is preliminary data.</text>
</comment>
<dbReference type="PANTHER" id="PTHR43398:SF1">
    <property type="entry name" value="DOLICHOL-PHOSPHATE MANNOSYLTRANSFERASE SUBUNIT 1"/>
    <property type="match status" value="1"/>
</dbReference>
<evidence type="ECO:0000256" key="1">
    <source>
        <dbReference type="ARBA" id="ARBA00006739"/>
    </source>
</evidence>
<dbReference type="Pfam" id="PF00535">
    <property type="entry name" value="Glycos_transf_2"/>
    <property type="match status" value="1"/>
</dbReference>
<evidence type="ECO:0000256" key="3">
    <source>
        <dbReference type="ARBA" id="ARBA00022679"/>
    </source>
</evidence>
<feature type="domain" description="Glycosyltransferase 2-like" evidence="4">
    <location>
        <begin position="11"/>
        <end position="175"/>
    </location>
</feature>
<organism evidence="5 6">
    <name type="scientific">Rarobacter incanus</name>
    <dbReference type="NCBI Taxonomy" id="153494"/>
    <lineage>
        <taxon>Bacteria</taxon>
        <taxon>Bacillati</taxon>
        <taxon>Actinomycetota</taxon>
        <taxon>Actinomycetes</taxon>
        <taxon>Micrococcales</taxon>
        <taxon>Rarobacteraceae</taxon>
        <taxon>Rarobacter</taxon>
    </lineage>
</organism>
<dbReference type="GO" id="GO:0009247">
    <property type="term" value="P:glycolipid biosynthetic process"/>
    <property type="evidence" value="ECO:0007669"/>
    <property type="project" value="TreeGrafter"/>
</dbReference>
<dbReference type="Proteomes" id="UP000316181">
    <property type="component" value="Unassembled WGS sequence"/>
</dbReference>
<keyword evidence="6" id="KW-1185">Reference proteome</keyword>
<dbReference type="AlphaFoldDB" id="A0A542SM12"/>
<comment type="similarity">
    <text evidence="1">Belongs to the glycosyltransferase 2 family.</text>
</comment>
<dbReference type="InterPro" id="IPR039528">
    <property type="entry name" value="DPM1-like"/>
</dbReference>
<protein>
    <submittedName>
        <fullName evidence="5">Dolichol-phosphate mannosyltransferase</fullName>
    </submittedName>
</protein>
<evidence type="ECO:0000313" key="6">
    <source>
        <dbReference type="Proteomes" id="UP000316181"/>
    </source>
</evidence>
<accession>A0A542SM12</accession>
<dbReference type="RefSeq" id="WP_142111050.1">
    <property type="nucleotide sequence ID" value="NZ_BAAATB010000003.1"/>
</dbReference>
<keyword evidence="2 5" id="KW-0328">Glycosyltransferase</keyword>
<evidence type="ECO:0000313" key="5">
    <source>
        <dbReference type="EMBL" id="TQK75674.1"/>
    </source>
</evidence>
<dbReference type="EMBL" id="VFNV01000001">
    <property type="protein sequence ID" value="TQK75674.1"/>
    <property type="molecule type" value="Genomic_DNA"/>
</dbReference>
<gene>
    <name evidence="5" type="ORF">FB389_0306</name>
</gene>
<evidence type="ECO:0000256" key="2">
    <source>
        <dbReference type="ARBA" id="ARBA00022676"/>
    </source>
</evidence>
<sequence length="267" mass="29226">MNHPENERPLIVMPTYNEATTIPVAVERVRRLMPQADILVVDDASPDGTGTIADKLAADDDHVQVLHRAGKMGLGTAYVAGFRWGLERGYQVLVEMDADGSHRPEDLPKLLAVLDAYPDAAVVLGSRWISGGRTENWAPTRQLISRTGNTFVHAVLGLPVGDATGGFRAYRSAAIASLDLGDIASQGYCFQVDILWRLHQQGARIIETPIVFVERESGESKMTGAIVREALINVTVWGAKHRAAQLRELGRTGVKACEGRLRSLRRR</sequence>
<dbReference type="FunFam" id="3.90.550.10:FF:000122">
    <property type="entry name" value="Dolichol-phosphate mannosyltransferase subunit 1"/>
    <property type="match status" value="1"/>
</dbReference>
<dbReference type="Gene3D" id="3.90.550.10">
    <property type="entry name" value="Spore Coat Polysaccharide Biosynthesis Protein SpsA, Chain A"/>
    <property type="match status" value="1"/>
</dbReference>
<name>A0A542SM12_9MICO</name>
<dbReference type="SUPFAM" id="SSF53448">
    <property type="entry name" value="Nucleotide-diphospho-sugar transferases"/>
    <property type="match status" value="1"/>
</dbReference>
<dbReference type="GO" id="GO:0016020">
    <property type="term" value="C:membrane"/>
    <property type="evidence" value="ECO:0007669"/>
    <property type="project" value="GOC"/>
</dbReference>
<dbReference type="InterPro" id="IPR029044">
    <property type="entry name" value="Nucleotide-diphossugar_trans"/>
</dbReference>
<reference evidence="5 6" key="1">
    <citation type="submission" date="2019-06" db="EMBL/GenBank/DDBJ databases">
        <title>Sequencing the genomes of 1000 actinobacteria strains.</title>
        <authorList>
            <person name="Klenk H.-P."/>
        </authorList>
    </citation>
    <scope>NUCLEOTIDE SEQUENCE [LARGE SCALE GENOMIC DNA]</scope>
    <source>
        <strain evidence="5 6">DSM 10596</strain>
    </source>
</reference>
<dbReference type="CDD" id="cd06442">
    <property type="entry name" value="DPM1_like"/>
    <property type="match status" value="1"/>
</dbReference>